<name>A0A1G4ED92_PLAVI</name>
<reference evidence="2 3" key="1">
    <citation type="submission" date="2016-07" db="EMBL/GenBank/DDBJ databases">
        <authorList>
            <consortium name="Pathogen Informatics"/>
        </authorList>
    </citation>
    <scope>NUCLEOTIDE SEQUENCE [LARGE SCALE GENOMIC DNA]</scope>
</reference>
<organism evidence="2 3">
    <name type="scientific">Plasmodium vivax</name>
    <name type="common">malaria parasite P. vivax</name>
    <dbReference type="NCBI Taxonomy" id="5855"/>
    <lineage>
        <taxon>Eukaryota</taxon>
        <taxon>Sar</taxon>
        <taxon>Alveolata</taxon>
        <taxon>Apicomplexa</taxon>
        <taxon>Aconoidasida</taxon>
        <taxon>Haemosporida</taxon>
        <taxon>Plasmodiidae</taxon>
        <taxon>Plasmodium</taxon>
        <taxon>Plasmodium (Plasmodium)</taxon>
    </lineage>
</organism>
<dbReference type="VEuPathDB" id="PlasmoDB:PVPAM_000009500"/>
<feature type="region of interest" description="Disordered" evidence="1">
    <location>
        <begin position="258"/>
        <end position="314"/>
    </location>
</feature>
<gene>
    <name evidence="2" type="ORF">PVC01_000093300</name>
</gene>
<proteinExistence type="predicted"/>
<evidence type="ECO:0000313" key="2">
    <source>
        <dbReference type="EMBL" id="SCA60621.1"/>
    </source>
</evidence>
<dbReference type="VEuPathDB" id="PlasmoDB:PVP01_0004440"/>
<dbReference type="EMBL" id="FLYI01000355">
    <property type="protein sequence ID" value="SCA60621.1"/>
    <property type="molecule type" value="Genomic_DNA"/>
</dbReference>
<protein>
    <recommendedName>
        <fullName evidence="4">VIR protein</fullName>
    </recommendedName>
</protein>
<dbReference type="VEuPathDB" id="PlasmoDB:PVX_103670"/>
<dbReference type="Proteomes" id="UP000305196">
    <property type="component" value="Unassembled WGS sequence"/>
</dbReference>
<evidence type="ECO:0000256" key="1">
    <source>
        <dbReference type="SAM" id="MobiDB-lite"/>
    </source>
</evidence>
<feature type="compositionally biased region" description="Basic and acidic residues" evidence="1">
    <location>
        <begin position="297"/>
        <end position="314"/>
    </location>
</feature>
<accession>A0A1G4ED92</accession>
<evidence type="ECO:0008006" key="4">
    <source>
        <dbReference type="Google" id="ProtNLM"/>
    </source>
</evidence>
<sequence>MSQDRTVESEVDDMVLTFEKYIEFQKKFADAEKFASDTVTLNEILKRAKITGDDKNHYLKAFDILLKLIHQDGLFIKDENPEICKYINYLLYGEVERKKHRSYNQKLISLFHKFSVAYGEEHGNQKRCVSKIYSIKDETYNKINALYHVYDNYKKCYLFKEQTIRDGCNFFDDFFASYDNYIRNNGSKSLKFNQILENIEKYAKDSFTLYKKGCEKYKDNPRSPQLFEPPPEPKLEIHTQVHKGQTVLHSVDNIPQYTSHGITNTLQTELTSDIPRSPREHENQRRDQGNIVNIDHSANDIHPRTSRQETRVPPIREDEEETHMFSGYPNHLEHSYSSGTSFYPIQYEHVEEQALSKKVELPPSSVMSTITSALSDVQPGPVLGVSGGMGVLFLLFKLDPSLEEEEDDSVKFPVVSMDHSQENSHIFKIMKVDILDMVQRVYLLSLNRPCCVISS</sequence>
<dbReference type="VEuPathDB" id="PlasmoDB:PVW1_000009000"/>
<dbReference type="AlphaFoldDB" id="A0A1G4ED92"/>
<evidence type="ECO:0000313" key="3">
    <source>
        <dbReference type="Proteomes" id="UP000305196"/>
    </source>
</evidence>
<feature type="compositionally biased region" description="Basic and acidic residues" evidence="1">
    <location>
        <begin position="276"/>
        <end position="288"/>
    </location>
</feature>
<feature type="compositionally biased region" description="Polar residues" evidence="1">
    <location>
        <begin position="258"/>
        <end position="271"/>
    </location>
</feature>